<evidence type="ECO:0000259" key="6">
    <source>
        <dbReference type="PROSITE" id="PS50865"/>
    </source>
</evidence>
<reference evidence="7 8" key="1">
    <citation type="journal article" date="2016" name="Mol. Biol. Evol.">
        <title>Comparative Genomics of Early-Diverging Mushroom-Forming Fungi Provides Insights into the Origins of Lignocellulose Decay Capabilities.</title>
        <authorList>
            <person name="Nagy L.G."/>
            <person name="Riley R."/>
            <person name="Tritt A."/>
            <person name="Adam C."/>
            <person name="Daum C."/>
            <person name="Floudas D."/>
            <person name="Sun H."/>
            <person name="Yadav J.S."/>
            <person name="Pangilinan J."/>
            <person name="Larsson K.H."/>
            <person name="Matsuura K."/>
            <person name="Barry K."/>
            <person name="Labutti K."/>
            <person name="Kuo R."/>
            <person name="Ohm R.A."/>
            <person name="Bhattacharya S.S."/>
            <person name="Shirouzu T."/>
            <person name="Yoshinaga Y."/>
            <person name="Martin F.M."/>
            <person name="Grigoriev I.V."/>
            <person name="Hibbett D.S."/>
        </authorList>
    </citation>
    <scope>NUCLEOTIDE SEQUENCE [LARGE SCALE GENOMIC DNA]</scope>
    <source>
        <strain evidence="7 8">HHB10207 ss-3</strain>
    </source>
</reference>
<evidence type="ECO:0000313" key="7">
    <source>
        <dbReference type="EMBL" id="KZT39761.1"/>
    </source>
</evidence>
<dbReference type="SUPFAM" id="SSF144232">
    <property type="entry name" value="HIT/MYND zinc finger-like"/>
    <property type="match status" value="1"/>
</dbReference>
<dbReference type="Gene3D" id="6.10.140.2220">
    <property type="match status" value="1"/>
</dbReference>
<name>A0A166EMZ3_9AGAM</name>
<organism evidence="7 8">
    <name type="scientific">Sistotremastrum suecicum HHB10207 ss-3</name>
    <dbReference type="NCBI Taxonomy" id="1314776"/>
    <lineage>
        <taxon>Eukaryota</taxon>
        <taxon>Fungi</taxon>
        <taxon>Dikarya</taxon>
        <taxon>Basidiomycota</taxon>
        <taxon>Agaricomycotina</taxon>
        <taxon>Agaricomycetes</taxon>
        <taxon>Sistotremastrales</taxon>
        <taxon>Sistotremastraceae</taxon>
        <taxon>Sistotremastrum</taxon>
    </lineage>
</organism>
<dbReference type="EMBL" id="KV428041">
    <property type="protein sequence ID" value="KZT39761.1"/>
    <property type="molecule type" value="Genomic_DNA"/>
</dbReference>
<dbReference type="Pfam" id="PF01753">
    <property type="entry name" value="zf-MYND"/>
    <property type="match status" value="1"/>
</dbReference>
<keyword evidence="2 4" id="KW-0863">Zinc-finger</keyword>
<evidence type="ECO:0000256" key="5">
    <source>
        <dbReference type="SAM" id="MobiDB-lite"/>
    </source>
</evidence>
<evidence type="ECO:0000256" key="4">
    <source>
        <dbReference type="PROSITE-ProRule" id="PRU00134"/>
    </source>
</evidence>
<evidence type="ECO:0000256" key="3">
    <source>
        <dbReference type="ARBA" id="ARBA00022833"/>
    </source>
</evidence>
<accession>A0A166EMZ3</accession>
<feature type="domain" description="MYND-type" evidence="6">
    <location>
        <begin position="683"/>
        <end position="722"/>
    </location>
</feature>
<sequence>MNDQVLGGDSGEELVWYDKLADIVQKHLKIALYTARDVKRIHKKNMGAEVVRKLRMLSQETKDPGLRIGIVVIIRNITKDSILARELYKQKLDDFVFKCLDFPPSIYGNTDLCKCAILTIQEMASQSPEIEYCHSLALKGTAKITRLIPDYVGEGEWHPQMLASVLATIQIYLVQLCSYRQLKGCPIPPADLRALKLRDLANTLLGVLKMGDRELPLEWSTVDFVTDCLTWIAYLQSSAILSLPSNKGVLLFVALCSSPSLVLRARGFLGLVNLRHPDCAVYGRVGRFCDPHWPKSQGIEDFIPRLAESEPLEDLPQLMAELFGEGIANDGTSEPPCTTFFARGKVCDAFEPAMRLVKFELYGPSDPDESYEALHKELFGSVRIDSTIRGAMLASLKAQEKYYEADVLQLSILMHQIDDLKRTGRTPEFAHKLYVLSRVLARNGMQRWPDMPYFSYAITRSQTGAEYTDDMSSCMSNPSSSKYLVDLAIFEGILNFFGIGLAKICLYEAPDSYRLAGMDHVKSARKLCIAAPTGGMHLGPMHQKICVILRFITNQLLENPPWDSNARDSWLYEAKEALAALQHDRSATHPEIRTAITDVIIHHKKAQKRWGSLVEELGKFEEVIADAETFHCSPTEVQDETERIDVAPETGDPKPDQSTISSTELKDDLSAKTDIYQAKLPRCSWCRKPSMGLKKCANCGNVRYCNQTCQRNHWRGKHRKECVSPEIAV</sequence>
<dbReference type="OrthoDB" id="432970at2759"/>
<evidence type="ECO:0000256" key="2">
    <source>
        <dbReference type="ARBA" id="ARBA00022771"/>
    </source>
</evidence>
<dbReference type="Proteomes" id="UP000076798">
    <property type="component" value="Unassembled WGS sequence"/>
</dbReference>
<dbReference type="InterPro" id="IPR002893">
    <property type="entry name" value="Znf_MYND"/>
</dbReference>
<dbReference type="PROSITE" id="PS01360">
    <property type="entry name" value="ZF_MYND_1"/>
    <property type="match status" value="1"/>
</dbReference>
<gene>
    <name evidence="7" type="ORF">SISSUDRAFT_1127745</name>
</gene>
<keyword evidence="3" id="KW-0862">Zinc</keyword>
<evidence type="ECO:0000313" key="8">
    <source>
        <dbReference type="Proteomes" id="UP000076798"/>
    </source>
</evidence>
<protein>
    <recommendedName>
        <fullName evidence="6">MYND-type domain-containing protein</fullName>
    </recommendedName>
</protein>
<evidence type="ECO:0000256" key="1">
    <source>
        <dbReference type="ARBA" id="ARBA00022723"/>
    </source>
</evidence>
<keyword evidence="8" id="KW-1185">Reference proteome</keyword>
<keyword evidence="1" id="KW-0479">Metal-binding</keyword>
<dbReference type="AlphaFoldDB" id="A0A166EMZ3"/>
<proteinExistence type="predicted"/>
<dbReference type="GO" id="GO:0008270">
    <property type="term" value="F:zinc ion binding"/>
    <property type="evidence" value="ECO:0007669"/>
    <property type="project" value="UniProtKB-KW"/>
</dbReference>
<dbReference type="PROSITE" id="PS50865">
    <property type="entry name" value="ZF_MYND_2"/>
    <property type="match status" value="1"/>
</dbReference>
<feature type="region of interest" description="Disordered" evidence="5">
    <location>
        <begin position="635"/>
        <end position="664"/>
    </location>
</feature>
<dbReference type="STRING" id="1314776.A0A166EMZ3"/>
<feature type="compositionally biased region" description="Basic and acidic residues" evidence="5">
    <location>
        <begin position="640"/>
        <end position="655"/>
    </location>
</feature>